<dbReference type="GO" id="GO:0008771">
    <property type="term" value="F:[citrate (pro-3S)-lyase] ligase activity"/>
    <property type="evidence" value="ECO:0007669"/>
    <property type="project" value="UniProtKB-EC"/>
</dbReference>
<dbReference type="SUPFAM" id="SSF55729">
    <property type="entry name" value="Acyl-CoA N-acyltransferases (Nat)"/>
    <property type="match status" value="1"/>
</dbReference>
<proteinExistence type="predicted"/>
<evidence type="ECO:0000313" key="5">
    <source>
        <dbReference type="EMBL" id="AET69879.1"/>
    </source>
</evidence>
<comment type="catalytic activity">
    <reaction evidence="3">
        <text>holo-[citrate lyase ACP] + acetate + ATP = acetyl-[citrate lyase ACP] + AMP + diphosphate</text>
        <dbReference type="Rhea" id="RHEA:23788"/>
        <dbReference type="Rhea" id="RHEA-COMP:10158"/>
        <dbReference type="Rhea" id="RHEA-COMP:13710"/>
        <dbReference type="ChEBI" id="CHEBI:30089"/>
        <dbReference type="ChEBI" id="CHEBI:30616"/>
        <dbReference type="ChEBI" id="CHEBI:33019"/>
        <dbReference type="ChEBI" id="CHEBI:82683"/>
        <dbReference type="ChEBI" id="CHEBI:137976"/>
        <dbReference type="ChEBI" id="CHEBI:456215"/>
        <dbReference type="EC" id="6.2.1.22"/>
    </reaction>
</comment>
<feature type="domain" description="N-acetyltransferase" evidence="4">
    <location>
        <begin position="1"/>
        <end position="129"/>
    </location>
</feature>
<dbReference type="SMART" id="SM00764">
    <property type="entry name" value="Citrate_ly_lig"/>
    <property type="match status" value="1"/>
</dbReference>
<evidence type="ECO:0000313" key="6">
    <source>
        <dbReference type="Proteomes" id="UP000006346"/>
    </source>
</evidence>
<keyword evidence="6" id="KW-1185">Reference proteome</keyword>
<gene>
    <name evidence="5" type="ordered locus">Desor_4467</name>
</gene>
<accession>G7W722</accession>
<comment type="function">
    <text evidence="3">Acetylation of prosthetic group (2-(5''-phosphoribosyl)-3'-dephosphocoenzyme-A) of the gamma subunit of citrate lyase.</text>
</comment>
<evidence type="ECO:0000256" key="2">
    <source>
        <dbReference type="ARBA" id="ARBA00022840"/>
    </source>
</evidence>
<dbReference type="HOGENOM" id="CLU_063190_0_0_9"/>
<protein>
    <recommendedName>
        <fullName evidence="3">[Citrate [pro-3S]-lyase] ligase</fullName>
        <ecNumber evidence="3">6.2.1.22</ecNumber>
    </recommendedName>
</protein>
<dbReference type="NCBIfam" id="TIGR00124">
    <property type="entry name" value="cit_ly_ligase"/>
    <property type="match status" value="1"/>
</dbReference>
<dbReference type="EC" id="6.2.1.22" evidence="3"/>
<dbReference type="Gene3D" id="3.40.50.620">
    <property type="entry name" value="HUPs"/>
    <property type="match status" value="1"/>
</dbReference>
<dbReference type="InterPro" id="IPR005216">
    <property type="entry name" value="Citrate_lyase_ligase"/>
</dbReference>
<dbReference type="GO" id="GO:0005524">
    <property type="term" value="F:ATP binding"/>
    <property type="evidence" value="ECO:0007669"/>
    <property type="project" value="UniProtKB-UniRule"/>
</dbReference>
<keyword evidence="3 5" id="KW-0436">Ligase</keyword>
<dbReference type="KEGG" id="dor:Desor_4467"/>
<keyword evidence="1 3" id="KW-0547">Nucleotide-binding</keyword>
<name>G7W722_DESOD</name>
<keyword evidence="2 3" id="KW-0067">ATP-binding</keyword>
<evidence type="ECO:0000256" key="3">
    <source>
        <dbReference type="PIRNR" id="PIRNR005751"/>
    </source>
</evidence>
<dbReference type="SUPFAM" id="SSF52374">
    <property type="entry name" value="Nucleotidylyl transferase"/>
    <property type="match status" value="1"/>
</dbReference>
<dbReference type="InterPro" id="IPR013166">
    <property type="entry name" value="Citrate_lyase_ligase_C"/>
</dbReference>
<dbReference type="Pfam" id="PF08218">
    <property type="entry name" value="Citrate_ly_lig"/>
    <property type="match status" value="1"/>
</dbReference>
<organism evidence="5 6">
    <name type="scientific">Desulfosporosinus orientis (strain ATCC 19365 / DSM 765 / NCIMB 8382 / VKM B-1628 / Singapore I)</name>
    <name type="common">Desulfotomaculum orientis</name>
    <dbReference type="NCBI Taxonomy" id="768706"/>
    <lineage>
        <taxon>Bacteria</taxon>
        <taxon>Bacillati</taxon>
        <taxon>Bacillota</taxon>
        <taxon>Clostridia</taxon>
        <taxon>Eubacteriales</taxon>
        <taxon>Desulfitobacteriaceae</taxon>
        <taxon>Desulfosporosinus</taxon>
    </lineage>
</organism>
<dbReference type="InterPro" id="IPR000182">
    <property type="entry name" value="GNAT_dom"/>
</dbReference>
<dbReference type="PATRIC" id="fig|768706.3.peg.4541"/>
<dbReference type="InterPro" id="IPR016181">
    <property type="entry name" value="Acyl_CoA_acyltransferase"/>
</dbReference>
<dbReference type="PIRSF" id="PIRSF005751">
    <property type="entry name" value="Acet_citr_lig"/>
    <property type="match status" value="1"/>
</dbReference>
<dbReference type="OrthoDB" id="9779753at2"/>
<dbReference type="eggNOG" id="COG3053">
    <property type="taxonomic scope" value="Bacteria"/>
</dbReference>
<dbReference type="EMBL" id="CP003108">
    <property type="protein sequence ID" value="AET69879.1"/>
    <property type="molecule type" value="Genomic_DNA"/>
</dbReference>
<dbReference type="AlphaFoldDB" id="G7W722"/>
<reference evidence="6" key="1">
    <citation type="submission" date="2011-11" db="EMBL/GenBank/DDBJ databases">
        <title>Complete sequence of Desulfosporosinus orientis DSM 765.</title>
        <authorList>
            <person name="Lucas S."/>
            <person name="Han J."/>
            <person name="Lapidus A."/>
            <person name="Cheng J.-F."/>
            <person name="Goodwin L."/>
            <person name="Pitluck S."/>
            <person name="Peters L."/>
            <person name="Ovchinnikova G."/>
            <person name="Teshima H."/>
            <person name="Detter J.C."/>
            <person name="Han C."/>
            <person name="Tapia R."/>
            <person name="Land M."/>
            <person name="Hauser L."/>
            <person name="Kyrpides N."/>
            <person name="Ivanova N."/>
            <person name="Pagani I."/>
            <person name="Pester M."/>
            <person name="Spring S."/>
            <person name="Ollivier B."/>
            <person name="Rattei T."/>
            <person name="Klenk H.-P."/>
            <person name="Wagner M."/>
            <person name="Loy A."/>
            <person name="Woyke T."/>
        </authorList>
    </citation>
    <scope>NUCLEOTIDE SEQUENCE [LARGE SCALE GENOMIC DNA]</scope>
    <source>
        <strain evidence="6">ATCC 19365 / DSM 765 / NCIMB 8382 / VKM B-1628</strain>
    </source>
</reference>
<dbReference type="PANTHER" id="PTHR40599">
    <property type="entry name" value="[CITRATE [PRO-3S]-LYASE] LIGASE"/>
    <property type="match status" value="1"/>
</dbReference>
<dbReference type="Proteomes" id="UP000006346">
    <property type="component" value="Chromosome"/>
</dbReference>
<evidence type="ECO:0000259" key="4">
    <source>
        <dbReference type="PROSITE" id="PS51186"/>
    </source>
</evidence>
<evidence type="ECO:0000256" key="1">
    <source>
        <dbReference type="ARBA" id="ARBA00022741"/>
    </source>
</evidence>
<dbReference type="PANTHER" id="PTHR40599:SF1">
    <property type="entry name" value="[CITRATE [PRO-3S]-LYASE] LIGASE"/>
    <property type="match status" value="1"/>
</dbReference>
<dbReference type="GO" id="GO:0016747">
    <property type="term" value="F:acyltransferase activity, transferring groups other than amino-acyl groups"/>
    <property type="evidence" value="ECO:0007669"/>
    <property type="project" value="InterPro"/>
</dbReference>
<dbReference type="GO" id="GO:0016829">
    <property type="term" value="F:lyase activity"/>
    <property type="evidence" value="ECO:0007669"/>
    <property type="project" value="UniProtKB-KW"/>
</dbReference>
<dbReference type="STRING" id="768706.Desor_4467"/>
<reference evidence="5 6" key="2">
    <citation type="journal article" date="2012" name="J. Bacteriol.">
        <title>Complete genome sequences of Desulfosporosinus orientis DSM765T, Desulfosporosinus youngiae DSM17734T, Desulfosporosinus meridiei DSM13257T, and Desulfosporosinus acidiphilus DSM22704T.</title>
        <authorList>
            <person name="Pester M."/>
            <person name="Brambilla E."/>
            <person name="Alazard D."/>
            <person name="Rattei T."/>
            <person name="Weinmaier T."/>
            <person name="Han J."/>
            <person name="Lucas S."/>
            <person name="Lapidus A."/>
            <person name="Cheng J.F."/>
            <person name="Goodwin L."/>
            <person name="Pitluck S."/>
            <person name="Peters L."/>
            <person name="Ovchinnikova G."/>
            <person name="Teshima H."/>
            <person name="Detter J.C."/>
            <person name="Han C.S."/>
            <person name="Tapia R."/>
            <person name="Land M.L."/>
            <person name="Hauser L."/>
            <person name="Kyrpides N.C."/>
            <person name="Ivanova N.N."/>
            <person name="Pagani I."/>
            <person name="Huntmann M."/>
            <person name="Wei C.L."/>
            <person name="Davenport K.W."/>
            <person name="Daligault H."/>
            <person name="Chain P.S."/>
            <person name="Chen A."/>
            <person name="Mavromatis K."/>
            <person name="Markowitz V."/>
            <person name="Szeto E."/>
            <person name="Mikhailova N."/>
            <person name="Pati A."/>
            <person name="Wagner M."/>
            <person name="Woyke T."/>
            <person name="Ollivier B."/>
            <person name="Klenk H.P."/>
            <person name="Spring S."/>
            <person name="Loy A."/>
        </authorList>
    </citation>
    <scope>NUCLEOTIDE SEQUENCE [LARGE SCALE GENOMIC DNA]</scope>
    <source>
        <strain evidence="6">ATCC 19365 / DSM 765 / NCIMB 8382 / VKM B-1628</strain>
    </source>
</reference>
<keyword evidence="5" id="KW-0456">Lyase</keyword>
<dbReference type="PROSITE" id="PS51186">
    <property type="entry name" value="GNAT"/>
    <property type="match status" value="1"/>
</dbReference>
<dbReference type="InterPro" id="IPR014729">
    <property type="entry name" value="Rossmann-like_a/b/a_fold"/>
</dbReference>
<sequence>MWMDSLQEQVIKLTEPRDRKALEEFLNSHGLAMDKNLEYSMVLTDGSRIAATGSFTEKVLKCIAVDDQYKGMGLSAKVITHLVNEQYRRGRTHLFIYTKPENKQIFSDLGFHLIAEVPYKVVLMENRQDGITRYLHEISSESGNIVPSAAVVVNCNPFTLGHQYLLEYAASRCQKLHIFVVWEDRSSFPAEIRYQLVKEGVSHLTNVVIHKGKDYIISAATFPSYFIKEYEDIVETHAQLDLMIFSHNIATALNIQKRFIGEEPYCAVTSTYNKTMQTILPREGIEVEEVPRLTTDGAAISASRVRKLIRRGKIQSVEKLVPQTTYQFLLSSEAGEIIRQIQSDCMRH</sequence>
<dbReference type="Gene3D" id="3.40.630.30">
    <property type="match status" value="1"/>
</dbReference>